<evidence type="ECO:0000256" key="1">
    <source>
        <dbReference type="SAM" id="MobiDB-lite"/>
    </source>
</evidence>
<protein>
    <submittedName>
        <fullName evidence="3">Uncharacterized protein</fullName>
    </submittedName>
</protein>
<evidence type="ECO:0000313" key="3">
    <source>
        <dbReference type="EMBL" id="TDT15402.1"/>
    </source>
</evidence>
<feature type="region of interest" description="Disordered" evidence="1">
    <location>
        <begin position="1"/>
        <end position="23"/>
    </location>
</feature>
<proteinExistence type="predicted"/>
<name>A0A4R7HWE4_9ACTN</name>
<evidence type="ECO:0000256" key="2">
    <source>
        <dbReference type="SAM" id="Phobius"/>
    </source>
</evidence>
<dbReference type="RefSeq" id="WP_166657384.1">
    <property type="nucleotide sequence ID" value="NZ_JAVJPS010000048.1"/>
</dbReference>
<accession>A0A4R7HWE4</accession>
<dbReference type="AlphaFoldDB" id="A0A4R7HWE4"/>
<reference evidence="3 4" key="1">
    <citation type="submission" date="2019-03" db="EMBL/GenBank/DDBJ databases">
        <title>Sequencing the genomes of 1000 actinobacteria strains.</title>
        <authorList>
            <person name="Klenk H.-P."/>
        </authorList>
    </citation>
    <scope>NUCLEOTIDE SEQUENCE [LARGE SCALE GENOMIC DNA]</scope>
    <source>
        <strain evidence="3 4">DSM 18936</strain>
    </source>
</reference>
<keyword evidence="2" id="KW-0812">Transmembrane</keyword>
<organism evidence="3 4">
    <name type="scientific">Ilumatobacter fluminis</name>
    <dbReference type="NCBI Taxonomy" id="467091"/>
    <lineage>
        <taxon>Bacteria</taxon>
        <taxon>Bacillati</taxon>
        <taxon>Actinomycetota</taxon>
        <taxon>Acidimicrobiia</taxon>
        <taxon>Acidimicrobiales</taxon>
        <taxon>Ilumatobacteraceae</taxon>
        <taxon>Ilumatobacter</taxon>
    </lineage>
</organism>
<keyword evidence="4" id="KW-1185">Reference proteome</keyword>
<comment type="caution">
    <text evidence="3">The sequence shown here is derived from an EMBL/GenBank/DDBJ whole genome shotgun (WGS) entry which is preliminary data.</text>
</comment>
<sequence length="52" mass="5493">MSATPAPSPFDTDQPLTYSLDRRGPNDPRIGSIHVLLAVLTSALLAAAYVVL</sequence>
<dbReference type="EMBL" id="SOAU01000001">
    <property type="protein sequence ID" value="TDT15402.1"/>
    <property type="molecule type" value="Genomic_DNA"/>
</dbReference>
<feature type="transmembrane region" description="Helical" evidence="2">
    <location>
        <begin position="30"/>
        <end position="51"/>
    </location>
</feature>
<evidence type="ECO:0000313" key="4">
    <source>
        <dbReference type="Proteomes" id="UP000294558"/>
    </source>
</evidence>
<keyword evidence="2" id="KW-0472">Membrane</keyword>
<dbReference type="Proteomes" id="UP000294558">
    <property type="component" value="Unassembled WGS sequence"/>
</dbReference>
<gene>
    <name evidence="3" type="ORF">BDK89_0972</name>
</gene>
<keyword evidence="2" id="KW-1133">Transmembrane helix</keyword>